<dbReference type="Proteomes" id="UP000003294">
    <property type="component" value="Unassembled WGS sequence"/>
</dbReference>
<reference evidence="1 2" key="1">
    <citation type="submission" date="2009-10" db="EMBL/GenBank/DDBJ databases">
        <authorList>
            <person name="Weinstock G."/>
            <person name="Sodergren E."/>
            <person name="Clifton S."/>
            <person name="Fulton L."/>
            <person name="Fulton B."/>
            <person name="Courtney L."/>
            <person name="Fronick C."/>
            <person name="Harrison M."/>
            <person name="Strong C."/>
            <person name="Farmer C."/>
            <person name="Delahaunty K."/>
            <person name="Markovic C."/>
            <person name="Hall O."/>
            <person name="Minx P."/>
            <person name="Tomlinson C."/>
            <person name="Mitreva M."/>
            <person name="Nelson J."/>
            <person name="Hou S."/>
            <person name="Wollam A."/>
            <person name="Pepin K.H."/>
            <person name="Johnson M."/>
            <person name="Bhonagiri V."/>
            <person name="Nash W.E."/>
            <person name="Warren W."/>
            <person name="Chinwalla A."/>
            <person name="Mardis E.R."/>
            <person name="Wilson R.K."/>
        </authorList>
    </citation>
    <scope>NUCLEOTIDE SEQUENCE [LARGE SCALE GENOMIC DNA]</scope>
    <source>
        <strain evidence="1 2">ATCC 14685</strain>
    </source>
</reference>
<proteinExistence type="predicted"/>
<organism evidence="1 2">
    <name type="scientific">Neisseria cinerea ATCC 14685</name>
    <dbReference type="NCBI Taxonomy" id="546262"/>
    <lineage>
        <taxon>Bacteria</taxon>
        <taxon>Pseudomonadati</taxon>
        <taxon>Pseudomonadota</taxon>
        <taxon>Betaproteobacteria</taxon>
        <taxon>Neisseriales</taxon>
        <taxon>Neisseriaceae</taxon>
        <taxon>Neisseria</taxon>
    </lineage>
</organism>
<dbReference type="EMBL" id="ACDY02000004">
    <property type="protein sequence ID" value="EEZ72042.1"/>
    <property type="molecule type" value="Genomic_DNA"/>
</dbReference>
<accession>D0W2J5</accession>
<comment type="caution">
    <text evidence="1">The sequence shown here is derived from an EMBL/GenBank/DDBJ whole genome shotgun (WGS) entry which is preliminary data.</text>
</comment>
<protein>
    <submittedName>
        <fullName evidence="1">Uncharacterized protein</fullName>
    </submittedName>
</protein>
<evidence type="ECO:0000313" key="2">
    <source>
        <dbReference type="Proteomes" id="UP000003294"/>
    </source>
</evidence>
<gene>
    <name evidence="1" type="ORF">NEICINOT_03878</name>
</gene>
<dbReference type="STRING" id="546262.NEICINOT_03878"/>
<evidence type="ECO:0000313" key="1">
    <source>
        <dbReference type="EMBL" id="EEZ72042.1"/>
    </source>
</evidence>
<sequence>MVWESAVVWPCFLFSGFKLKNYPSPGFKSGCLRDKSIQAAMETVK</sequence>
<name>D0W2J5_NEICI</name>
<dbReference type="AlphaFoldDB" id="D0W2J5"/>